<evidence type="ECO:0000259" key="7">
    <source>
        <dbReference type="SMART" id="SM00014"/>
    </source>
</evidence>
<dbReference type="RefSeq" id="XP_055886058.1">
    <property type="nucleotide sequence ID" value="XM_056030083.1"/>
</dbReference>
<evidence type="ECO:0000256" key="5">
    <source>
        <dbReference type="ARBA" id="ARBA00023136"/>
    </source>
</evidence>
<proteinExistence type="inferred from homology"/>
<dbReference type="SUPFAM" id="SSF48317">
    <property type="entry name" value="Acid phosphatase/Vanadium-dependent haloperoxidase"/>
    <property type="match status" value="1"/>
</dbReference>
<dbReference type="GO" id="GO:0008195">
    <property type="term" value="F:phosphatidate phosphatase activity"/>
    <property type="evidence" value="ECO:0007669"/>
    <property type="project" value="TreeGrafter"/>
</dbReference>
<sequence>MTSLAVSKQVIVDFFVFLSLCVPVLIVHIMAEPVNVGFFCKDESLTLPYKPDTVSQALLLIVSVGSPFVVIAVTEGFRAAAKTRQPQRVRTAMFIYAKAFGLFLFGLVINCIFTDTIKYSFGRLRPHFLDLCKPDFTKFNCTDEYGVAKYIQDYECTNTLADEKLIKDSHMSFPSGHASVSVYSAIFVVLYLQLRMNITVSHFLRPALQVGFLLMATLCCITRVTDHKHFSTDVIAGSLLGATTAGLLFFKIGWRLIPGALTSSPPRLPRATSIESEPQTPTPLLRPERLVINNIYKNGNVQGLKDGFLNKV</sequence>
<dbReference type="GO" id="GO:0005886">
    <property type="term" value="C:plasma membrane"/>
    <property type="evidence" value="ECO:0007669"/>
    <property type="project" value="TreeGrafter"/>
</dbReference>
<feature type="transmembrane region" description="Helical" evidence="6">
    <location>
        <begin position="54"/>
        <end position="74"/>
    </location>
</feature>
<organism evidence="8 10">
    <name type="scientific">Biomphalaria glabrata</name>
    <name type="common">Bloodfluke planorb</name>
    <name type="synonym">Freshwater snail</name>
    <dbReference type="NCBI Taxonomy" id="6526"/>
    <lineage>
        <taxon>Eukaryota</taxon>
        <taxon>Metazoa</taxon>
        <taxon>Spiralia</taxon>
        <taxon>Lophotrochozoa</taxon>
        <taxon>Mollusca</taxon>
        <taxon>Gastropoda</taxon>
        <taxon>Heterobranchia</taxon>
        <taxon>Euthyneura</taxon>
        <taxon>Panpulmonata</taxon>
        <taxon>Hygrophila</taxon>
        <taxon>Lymnaeoidea</taxon>
        <taxon>Planorbidae</taxon>
        <taxon>Biomphalaria</taxon>
    </lineage>
</organism>
<feature type="transmembrane region" description="Helical" evidence="6">
    <location>
        <begin position="95"/>
        <end position="117"/>
    </location>
</feature>
<dbReference type="RefSeq" id="XP_055886057.1">
    <property type="nucleotide sequence ID" value="XM_056030082.1"/>
</dbReference>
<dbReference type="RefSeq" id="XP_055886056.1">
    <property type="nucleotide sequence ID" value="XM_056030081.1"/>
</dbReference>
<feature type="domain" description="Phosphatidic acid phosphatase type 2/haloperoxidase" evidence="7">
    <location>
        <begin position="100"/>
        <end position="249"/>
    </location>
</feature>
<evidence type="ECO:0000313" key="11">
    <source>
        <dbReference type="RefSeq" id="XP_055886058.1"/>
    </source>
</evidence>
<dbReference type="Pfam" id="PF01569">
    <property type="entry name" value="PAP2"/>
    <property type="match status" value="1"/>
</dbReference>
<keyword evidence="4 6" id="KW-1133">Transmembrane helix</keyword>
<accession>A0A9W3AFH5</accession>
<evidence type="ECO:0000256" key="4">
    <source>
        <dbReference type="ARBA" id="ARBA00022989"/>
    </source>
</evidence>
<dbReference type="OrthoDB" id="8907274at2759"/>
<dbReference type="AlphaFoldDB" id="A0A9W3AFH5"/>
<dbReference type="GO" id="GO:0006644">
    <property type="term" value="P:phospholipid metabolic process"/>
    <property type="evidence" value="ECO:0007669"/>
    <property type="project" value="InterPro"/>
</dbReference>
<feature type="transmembrane region" description="Helical" evidence="6">
    <location>
        <begin position="206"/>
        <end position="224"/>
    </location>
</feature>
<dbReference type="CDD" id="cd03384">
    <property type="entry name" value="PAP2_wunen"/>
    <property type="match status" value="1"/>
</dbReference>
<reference evidence="9 10" key="1">
    <citation type="submission" date="2025-04" db="UniProtKB">
        <authorList>
            <consortium name="RefSeq"/>
        </authorList>
    </citation>
    <scope>IDENTIFICATION</scope>
</reference>
<evidence type="ECO:0000256" key="2">
    <source>
        <dbReference type="ARBA" id="ARBA00008816"/>
    </source>
</evidence>
<evidence type="ECO:0000256" key="6">
    <source>
        <dbReference type="SAM" id="Phobius"/>
    </source>
</evidence>
<evidence type="ECO:0000256" key="3">
    <source>
        <dbReference type="ARBA" id="ARBA00022692"/>
    </source>
</evidence>
<feature type="transmembrane region" description="Helical" evidence="6">
    <location>
        <begin position="230"/>
        <end position="250"/>
    </location>
</feature>
<evidence type="ECO:0000256" key="1">
    <source>
        <dbReference type="ARBA" id="ARBA00004141"/>
    </source>
</evidence>
<gene>
    <name evidence="9 10 11" type="primary">LOC106067304</name>
</gene>
<dbReference type="Gene3D" id="1.20.144.10">
    <property type="entry name" value="Phosphatidic acid phosphatase type 2/haloperoxidase"/>
    <property type="match status" value="1"/>
</dbReference>
<protein>
    <submittedName>
        <fullName evidence="9 10">Phospholipid phosphatase 1-like</fullName>
    </submittedName>
</protein>
<dbReference type="GO" id="GO:0007165">
    <property type="term" value="P:signal transduction"/>
    <property type="evidence" value="ECO:0007669"/>
    <property type="project" value="TreeGrafter"/>
</dbReference>
<dbReference type="Proteomes" id="UP001165740">
    <property type="component" value="Chromosome 5"/>
</dbReference>
<feature type="transmembrane region" description="Helical" evidence="6">
    <location>
        <begin position="12"/>
        <end position="31"/>
    </location>
</feature>
<keyword evidence="3 6" id="KW-0812">Transmembrane</keyword>
<evidence type="ECO:0000313" key="10">
    <source>
        <dbReference type="RefSeq" id="XP_055886057.1"/>
    </source>
</evidence>
<evidence type="ECO:0000313" key="8">
    <source>
        <dbReference type="Proteomes" id="UP001165740"/>
    </source>
</evidence>
<dbReference type="GeneID" id="106067304"/>
<dbReference type="InterPro" id="IPR036938">
    <property type="entry name" value="PAP2/HPO_sf"/>
</dbReference>
<comment type="similarity">
    <text evidence="2">Belongs to the PA-phosphatase related phosphoesterase family.</text>
</comment>
<dbReference type="OMA" id="TCTENEH"/>
<keyword evidence="8" id="KW-1185">Reference proteome</keyword>
<evidence type="ECO:0000313" key="9">
    <source>
        <dbReference type="RefSeq" id="XP_055886056.1"/>
    </source>
</evidence>
<dbReference type="InterPro" id="IPR000326">
    <property type="entry name" value="PAP2/HPO"/>
</dbReference>
<dbReference type="InterPro" id="IPR043216">
    <property type="entry name" value="PAP-like"/>
</dbReference>
<dbReference type="PANTHER" id="PTHR10165">
    <property type="entry name" value="LIPID PHOSPHATE PHOSPHATASE"/>
    <property type="match status" value="1"/>
</dbReference>
<dbReference type="GO" id="GO:0046839">
    <property type="term" value="P:phospholipid dephosphorylation"/>
    <property type="evidence" value="ECO:0007669"/>
    <property type="project" value="TreeGrafter"/>
</dbReference>
<comment type="subcellular location">
    <subcellularLocation>
        <location evidence="1">Membrane</location>
        <topology evidence="1">Multi-pass membrane protein</topology>
    </subcellularLocation>
</comment>
<dbReference type="SMART" id="SM00014">
    <property type="entry name" value="acidPPc"/>
    <property type="match status" value="1"/>
</dbReference>
<keyword evidence="5 6" id="KW-0472">Membrane</keyword>
<name>A0A9W3AFH5_BIOGL</name>
<feature type="transmembrane region" description="Helical" evidence="6">
    <location>
        <begin position="176"/>
        <end position="194"/>
    </location>
</feature>
<dbReference type="PANTHER" id="PTHR10165:SF174">
    <property type="entry name" value="PHOSPHATIDIC ACID PHOSPHATASE TYPE 2_HALOPEROXIDASE DOMAIN-CONTAINING PROTEIN"/>
    <property type="match status" value="1"/>
</dbReference>